<proteinExistence type="predicted"/>
<dbReference type="Proteomes" id="UP000282321">
    <property type="component" value="Unassembled WGS sequence"/>
</dbReference>
<organism evidence="1 2">
    <name type="scientific">candidate division TA06 bacterium</name>
    <dbReference type="NCBI Taxonomy" id="2250710"/>
    <lineage>
        <taxon>Bacteria</taxon>
        <taxon>Bacteria division TA06</taxon>
    </lineage>
</organism>
<gene>
    <name evidence="1" type="ORF">DRP44_05640</name>
</gene>
<dbReference type="AlphaFoldDB" id="A0A660S8M5"/>
<name>A0A660S8M5_UNCT6</name>
<evidence type="ECO:0000313" key="2">
    <source>
        <dbReference type="Proteomes" id="UP000282321"/>
    </source>
</evidence>
<comment type="caution">
    <text evidence="1">The sequence shown here is derived from an EMBL/GenBank/DDBJ whole genome shotgun (WGS) entry which is preliminary data.</text>
</comment>
<evidence type="ECO:0000313" key="1">
    <source>
        <dbReference type="EMBL" id="RKX65755.1"/>
    </source>
</evidence>
<reference evidence="1 2" key="1">
    <citation type="submission" date="2018-06" db="EMBL/GenBank/DDBJ databases">
        <title>Extensive metabolic versatility and redundancy in microbially diverse, dynamic hydrothermal sediments.</title>
        <authorList>
            <person name="Dombrowski N."/>
            <person name="Teske A."/>
            <person name="Baker B.J."/>
        </authorList>
    </citation>
    <scope>NUCLEOTIDE SEQUENCE [LARGE SCALE GENOMIC DNA]</scope>
    <source>
        <strain evidence="1">B35_G9</strain>
    </source>
</reference>
<sequence length="171" mass="20240">MYCINKILLIIISLFLSTNMIFGYNIRNVFEYKSNKNIARIGIREEDKISGIVNCFIQSVQDNNFPIIEKFLNNKIIINNRITNKKDCFKEINRVIKISLKLRDSKLLRDNPVSLGNVSMKKVRESYNCYFLFKYKKENVLFRLKIEKSDCNFKISEINILGNRKLQNKLK</sequence>
<dbReference type="EMBL" id="QNBC01000073">
    <property type="protein sequence ID" value="RKX65755.1"/>
    <property type="molecule type" value="Genomic_DNA"/>
</dbReference>
<accession>A0A660S8M5</accession>
<protein>
    <submittedName>
        <fullName evidence="1">Uncharacterized protein</fullName>
    </submittedName>
</protein>